<dbReference type="SMART" id="SM00530">
    <property type="entry name" value="HTH_XRE"/>
    <property type="match status" value="1"/>
</dbReference>
<comment type="similarity">
    <text evidence="1">Belongs to the short-chain fatty acyl-CoA assimilation regulator (ScfR) family.</text>
</comment>
<protein>
    <submittedName>
        <fullName evidence="3">Zn-dependent peptidase ImmA, M78 family</fullName>
    </submittedName>
</protein>
<dbReference type="InterPro" id="IPR001387">
    <property type="entry name" value="Cro/C1-type_HTH"/>
</dbReference>
<dbReference type="GO" id="GO:0003677">
    <property type="term" value="F:DNA binding"/>
    <property type="evidence" value="ECO:0007669"/>
    <property type="project" value="InterPro"/>
</dbReference>
<dbReference type="OrthoDB" id="9794834at2"/>
<dbReference type="Gene3D" id="1.10.10.2910">
    <property type="match status" value="1"/>
</dbReference>
<dbReference type="PROSITE" id="PS50943">
    <property type="entry name" value="HTH_CROC1"/>
    <property type="match status" value="1"/>
</dbReference>
<dbReference type="PANTHER" id="PTHR43236">
    <property type="entry name" value="ANTITOXIN HIGA1"/>
    <property type="match status" value="1"/>
</dbReference>
<dbReference type="PANTHER" id="PTHR43236:SF1">
    <property type="entry name" value="BLL7220 PROTEIN"/>
    <property type="match status" value="1"/>
</dbReference>
<reference evidence="4" key="1">
    <citation type="submission" date="2016-10" db="EMBL/GenBank/DDBJ databases">
        <authorList>
            <person name="Varghese N."/>
            <person name="Submissions S."/>
        </authorList>
    </citation>
    <scope>NUCLEOTIDE SEQUENCE [LARGE SCALE GENOMIC DNA]</scope>
    <source>
        <strain evidence="4">DSM 44544</strain>
    </source>
</reference>
<evidence type="ECO:0000256" key="1">
    <source>
        <dbReference type="ARBA" id="ARBA00007227"/>
    </source>
</evidence>
<feature type="domain" description="HTH cro/C1-type" evidence="2">
    <location>
        <begin position="7"/>
        <end position="61"/>
    </location>
</feature>
<name>A0A1H5DA68_9PSEU</name>
<dbReference type="InterPro" id="IPR010982">
    <property type="entry name" value="Lambda_DNA-bd_dom_sf"/>
</dbReference>
<accession>A0A1H5DA68</accession>
<evidence type="ECO:0000313" key="3">
    <source>
        <dbReference type="EMBL" id="SED75732.1"/>
    </source>
</evidence>
<dbReference type="STRING" id="208445.SAMN04489727_9248"/>
<dbReference type="AlphaFoldDB" id="A0A1H5DA68"/>
<evidence type="ECO:0000313" key="4">
    <source>
        <dbReference type="Proteomes" id="UP000199622"/>
    </source>
</evidence>
<dbReference type="Pfam" id="PF06114">
    <property type="entry name" value="Peptidase_M78"/>
    <property type="match status" value="1"/>
</dbReference>
<dbReference type="CDD" id="cd00093">
    <property type="entry name" value="HTH_XRE"/>
    <property type="match status" value="1"/>
</dbReference>
<dbReference type="InterPro" id="IPR010359">
    <property type="entry name" value="IrrE_HExxH"/>
</dbReference>
<keyword evidence="4" id="KW-1185">Reference proteome</keyword>
<dbReference type="Gene3D" id="1.10.260.40">
    <property type="entry name" value="lambda repressor-like DNA-binding domains"/>
    <property type="match status" value="1"/>
</dbReference>
<dbReference type="EMBL" id="FNSO01000004">
    <property type="protein sequence ID" value="SED75732.1"/>
    <property type="molecule type" value="Genomic_DNA"/>
</dbReference>
<dbReference type="Proteomes" id="UP000199622">
    <property type="component" value="Unassembled WGS sequence"/>
</dbReference>
<sequence length="368" mass="40647">MFTPSRLTLARKRRGKTLVDVAARIGVTAQSLSNIERGVQEPSLATLRALSSELRFPLSFFSRSDIELLDSSQVSFRARTRMTAKAREASLSSGVIAEEFYEWLESRYKTPDVQLPVIDPPADPEASAEHVRGAWSLGDTAPIVNMIHLLEAHGVAVFSLPPEYAEVDAFSFWRGSRPFVMLNTLKTAERSRFDAAHELGHLVMHGANGCGAGGRSLEKEANEFASAFLIPKAGLKQSTPKNLTTDRIISYKKKWKVSAMAMAYRLHQTGYLTDWIHRRMIVELGRLGFGKSEPEGISRESSLLLSKISESLRSRGSGIIHAARDLNIHPSDLNEIIFGIGVVSSNESEVSKSSSTGDDRKLRLIHSK</sequence>
<dbReference type="InterPro" id="IPR052345">
    <property type="entry name" value="Rad_response_metalloprotease"/>
</dbReference>
<dbReference type="Pfam" id="PF01381">
    <property type="entry name" value="HTH_3"/>
    <property type="match status" value="1"/>
</dbReference>
<dbReference type="SUPFAM" id="SSF47413">
    <property type="entry name" value="lambda repressor-like DNA-binding domains"/>
    <property type="match status" value="1"/>
</dbReference>
<organism evidence="3 4">
    <name type="scientific">Amycolatopsis tolypomycina</name>
    <dbReference type="NCBI Taxonomy" id="208445"/>
    <lineage>
        <taxon>Bacteria</taxon>
        <taxon>Bacillati</taxon>
        <taxon>Actinomycetota</taxon>
        <taxon>Actinomycetes</taxon>
        <taxon>Pseudonocardiales</taxon>
        <taxon>Pseudonocardiaceae</taxon>
        <taxon>Amycolatopsis</taxon>
    </lineage>
</organism>
<gene>
    <name evidence="3" type="ORF">SAMN04489727_9248</name>
</gene>
<evidence type="ECO:0000259" key="2">
    <source>
        <dbReference type="PROSITE" id="PS50943"/>
    </source>
</evidence>
<proteinExistence type="inferred from homology"/>